<dbReference type="InterPro" id="IPR005939">
    <property type="entry name" value="BLH_phosphatase-like"/>
</dbReference>
<dbReference type="CDD" id="cd14503">
    <property type="entry name" value="PTP-bact"/>
    <property type="match status" value="1"/>
</dbReference>
<evidence type="ECO:0000259" key="1">
    <source>
        <dbReference type="Pfam" id="PF04273"/>
    </source>
</evidence>
<dbReference type="GO" id="GO:0016787">
    <property type="term" value="F:hydrolase activity"/>
    <property type="evidence" value="ECO:0007669"/>
    <property type="project" value="InterPro"/>
</dbReference>
<dbReference type="Pfam" id="PF04273">
    <property type="entry name" value="BLH_phosphatase"/>
    <property type="match status" value="1"/>
</dbReference>
<sequence>MDLRYLTPDFAVAPQIALEDVAEAARLGFRTLINNRPDEEVESGLNAALQAAAAAAGLSYVHLPYYPGELTPDLIAGFEAALAAADAPVLAWCRSGTRSSHLWALSQAGQRPLEEIVQTAQNAGYDLSALVPMLRAKAADSSGVIV</sequence>
<dbReference type="Gene3D" id="3.90.190.10">
    <property type="entry name" value="Protein tyrosine phosphatase superfamily"/>
    <property type="match status" value="1"/>
</dbReference>
<dbReference type="InterPro" id="IPR029021">
    <property type="entry name" value="Prot-tyrosine_phosphatase-like"/>
</dbReference>
<gene>
    <name evidence="2" type="ORF">SAMN04244550_01420</name>
</gene>
<protein>
    <submittedName>
        <fullName evidence="2">TIGR01244 family protein</fullName>
    </submittedName>
</protein>
<evidence type="ECO:0000313" key="3">
    <source>
        <dbReference type="Proteomes" id="UP000183812"/>
    </source>
</evidence>
<feature type="domain" description="Beta-lactamase hydrolase-like protein phosphatase-like" evidence="1">
    <location>
        <begin position="2"/>
        <end position="109"/>
    </location>
</feature>
<dbReference type="AlphaFoldDB" id="A0A1G7H6H2"/>
<evidence type="ECO:0000313" key="2">
    <source>
        <dbReference type="EMBL" id="SDE95923.1"/>
    </source>
</evidence>
<reference evidence="2 3" key="1">
    <citation type="submission" date="2016-10" db="EMBL/GenBank/DDBJ databases">
        <authorList>
            <person name="de Groot N.N."/>
        </authorList>
    </citation>
    <scope>NUCLEOTIDE SEQUENCE [LARGE SCALE GENOMIC DNA]</scope>
    <source>
        <strain evidence="3">DSM 938 / 37b4</strain>
    </source>
</reference>
<dbReference type="OrthoDB" id="9805710at2"/>
<organism evidence="2 3">
    <name type="scientific">Rhodobacter capsulatus</name>
    <name type="common">Rhodopseudomonas capsulata</name>
    <dbReference type="NCBI Taxonomy" id="1061"/>
    <lineage>
        <taxon>Bacteria</taxon>
        <taxon>Pseudomonadati</taxon>
        <taxon>Pseudomonadota</taxon>
        <taxon>Alphaproteobacteria</taxon>
        <taxon>Rhodobacterales</taxon>
        <taxon>Rhodobacter group</taxon>
        <taxon>Rhodobacter</taxon>
    </lineage>
</organism>
<name>A0A1G7H6H2_RHOCA</name>
<dbReference type="EMBL" id="FNAY01000005">
    <property type="protein sequence ID" value="SDE95923.1"/>
    <property type="molecule type" value="Genomic_DNA"/>
</dbReference>
<accession>A0A1G7H6H2</accession>
<dbReference type="RefSeq" id="WP_074553307.1">
    <property type="nucleotide sequence ID" value="NZ_CP119563.1"/>
</dbReference>
<dbReference type="Proteomes" id="UP000183812">
    <property type="component" value="Unassembled WGS sequence"/>
</dbReference>
<proteinExistence type="predicted"/>
<dbReference type="NCBIfam" id="TIGR01244">
    <property type="entry name" value="TIGR01244 family sulfur transferase"/>
    <property type="match status" value="1"/>
</dbReference>
<dbReference type="SUPFAM" id="SSF52799">
    <property type="entry name" value="(Phosphotyrosine protein) phosphatases II"/>
    <property type="match status" value="1"/>
</dbReference>